<dbReference type="Gene3D" id="2.40.70.10">
    <property type="entry name" value="Acid Proteases"/>
    <property type="match status" value="2"/>
</dbReference>
<protein>
    <recommendedName>
        <fullName evidence="5">Peptidase A1 domain-containing protein</fullName>
    </recommendedName>
</protein>
<dbReference type="HOGENOM" id="CLU_013253_8_2_1"/>
<gene>
    <name evidence="6" type="ORF">JAAARDRAFT_194518</name>
</gene>
<dbReference type="InterPro" id="IPR033121">
    <property type="entry name" value="PEPTIDASE_A1"/>
</dbReference>
<dbReference type="PROSITE" id="PS51767">
    <property type="entry name" value="PEPTIDASE_A1"/>
    <property type="match status" value="1"/>
</dbReference>
<evidence type="ECO:0000256" key="4">
    <source>
        <dbReference type="SAM" id="SignalP"/>
    </source>
</evidence>
<keyword evidence="3" id="KW-0812">Transmembrane</keyword>
<dbReference type="AlphaFoldDB" id="A0A067PU62"/>
<dbReference type="Proteomes" id="UP000027265">
    <property type="component" value="Unassembled WGS sequence"/>
</dbReference>
<evidence type="ECO:0000256" key="1">
    <source>
        <dbReference type="ARBA" id="ARBA00007447"/>
    </source>
</evidence>
<dbReference type="PANTHER" id="PTHR47966:SF57">
    <property type="entry name" value="PEPTIDASE A1 DOMAIN-CONTAINING PROTEIN"/>
    <property type="match status" value="1"/>
</dbReference>
<dbReference type="Pfam" id="PF00026">
    <property type="entry name" value="Asp"/>
    <property type="match status" value="1"/>
</dbReference>
<dbReference type="InParanoid" id="A0A067PU62"/>
<accession>A0A067PU62</accession>
<dbReference type="CDD" id="cd05471">
    <property type="entry name" value="pepsin_like"/>
    <property type="match status" value="1"/>
</dbReference>
<evidence type="ECO:0000313" key="6">
    <source>
        <dbReference type="EMBL" id="KDQ57375.1"/>
    </source>
</evidence>
<evidence type="ECO:0000259" key="5">
    <source>
        <dbReference type="PROSITE" id="PS51767"/>
    </source>
</evidence>
<keyword evidence="3" id="KW-0472">Membrane</keyword>
<dbReference type="PANTHER" id="PTHR47966">
    <property type="entry name" value="BETA-SITE APP-CLEAVING ENZYME, ISOFORM A-RELATED"/>
    <property type="match status" value="1"/>
</dbReference>
<feature type="transmembrane region" description="Helical" evidence="3">
    <location>
        <begin position="442"/>
        <end position="463"/>
    </location>
</feature>
<dbReference type="EMBL" id="KL197720">
    <property type="protein sequence ID" value="KDQ57375.1"/>
    <property type="molecule type" value="Genomic_DNA"/>
</dbReference>
<proteinExistence type="inferred from homology"/>
<comment type="similarity">
    <text evidence="1">Belongs to the peptidase A1 family.</text>
</comment>
<name>A0A067PU62_9AGAM</name>
<dbReference type="InterPro" id="IPR001461">
    <property type="entry name" value="Aspartic_peptidase_A1"/>
</dbReference>
<dbReference type="InterPro" id="IPR034164">
    <property type="entry name" value="Pepsin-like_dom"/>
</dbReference>
<feature type="domain" description="Peptidase A1" evidence="5">
    <location>
        <begin position="45"/>
        <end position="356"/>
    </location>
</feature>
<dbReference type="SUPFAM" id="SSF50630">
    <property type="entry name" value="Acid proteases"/>
    <property type="match status" value="1"/>
</dbReference>
<keyword evidence="4" id="KW-0732">Signal</keyword>
<dbReference type="OrthoDB" id="771136at2759"/>
<feature type="signal peptide" evidence="4">
    <location>
        <begin position="1"/>
        <end position="19"/>
    </location>
</feature>
<keyword evidence="7" id="KW-1185">Reference proteome</keyword>
<keyword evidence="3" id="KW-1133">Transmembrane helix</keyword>
<dbReference type="InterPro" id="IPR021109">
    <property type="entry name" value="Peptidase_aspartic_dom_sf"/>
</dbReference>
<feature type="chain" id="PRO_5001643475" description="Peptidase A1 domain-containing protein" evidence="4">
    <location>
        <begin position="20"/>
        <end position="495"/>
    </location>
</feature>
<evidence type="ECO:0000256" key="3">
    <source>
        <dbReference type="SAM" id="Phobius"/>
    </source>
</evidence>
<reference evidence="7" key="1">
    <citation type="journal article" date="2014" name="Proc. Natl. Acad. Sci. U.S.A.">
        <title>Extensive sampling of basidiomycete genomes demonstrates inadequacy of the white-rot/brown-rot paradigm for wood decay fungi.</title>
        <authorList>
            <person name="Riley R."/>
            <person name="Salamov A.A."/>
            <person name="Brown D.W."/>
            <person name="Nagy L.G."/>
            <person name="Floudas D."/>
            <person name="Held B.W."/>
            <person name="Levasseur A."/>
            <person name="Lombard V."/>
            <person name="Morin E."/>
            <person name="Otillar R."/>
            <person name="Lindquist E.A."/>
            <person name="Sun H."/>
            <person name="LaButti K.M."/>
            <person name="Schmutz J."/>
            <person name="Jabbour D."/>
            <person name="Luo H."/>
            <person name="Baker S.E."/>
            <person name="Pisabarro A.G."/>
            <person name="Walton J.D."/>
            <person name="Blanchette R.A."/>
            <person name="Henrissat B."/>
            <person name="Martin F."/>
            <person name="Cullen D."/>
            <person name="Hibbett D.S."/>
            <person name="Grigoriev I.V."/>
        </authorList>
    </citation>
    <scope>NUCLEOTIDE SEQUENCE [LARGE SCALE GENOMIC DNA]</scope>
    <source>
        <strain evidence="7">MUCL 33604</strain>
    </source>
</reference>
<organism evidence="6 7">
    <name type="scientific">Jaapia argillacea MUCL 33604</name>
    <dbReference type="NCBI Taxonomy" id="933084"/>
    <lineage>
        <taxon>Eukaryota</taxon>
        <taxon>Fungi</taxon>
        <taxon>Dikarya</taxon>
        <taxon>Basidiomycota</taxon>
        <taxon>Agaricomycotina</taxon>
        <taxon>Agaricomycetes</taxon>
        <taxon>Agaricomycetidae</taxon>
        <taxon>Jaapiales</taxon>
        <taxon>Jaapiaceae</taxon>
        <taxon>Jaapia</taxon>
    </lineage>
</organism>
<dbReference type="GO" id="GO:0004190">
    <property type="term" value="F:aspartic-type endopeptidase activity"/>
    <property type="evidence" value="ECO:0007669"/>
    <property type="project" value="InterPro"/>
</dbReference>
<sequence>MINLATIFTFISLLDIAFAFSVPFSRSGTPSSTSINFTNADSMVYLVTVEFDGQPVQVQLDTGSSDLWIDSTGVNLTPFTNTGLRTVAEGPILVGPVQFGDFKVNKQAFTPRSNATKPSINQLGILGVAPTTGSKIALTLKNTSYNGRTFLENAFMTYPKEPNYITFMLSRDPVNGITSGGTFTIGEVATEFTAIMKTPQRKVLSTSSFPRWATMMDGIVVNRKMYSGHSKFNSTFVSAGQTIALLDSGTSLALVPHFYANAIFKDVPGAVFNTAQQTYTVPCDTKVNVSFIFGNYVYPVNPIDIVTVSTDTSGGPTCSGSFFVTDGGDLDIILGDTFLRNVYALFDFGRWAMPGTSDPFVQLLSVHLESLRSAIILYLTRIPQVTNQAQAWKDFDSANAVCLNSFKKPSKGSSGGNTNNDEVSPSPASPESSNSDLLRNSYIIIGLLARVIVLLLVLFALVARGSKNVGYKPIPNVSRAGPGILDDSAYAKPYA</sequence>
<feature type="compositionally biased region" description="Low complexity" evidence="2">
    <location>
        <begin position="416"/>
        <end position="434"/>
    </location>
</feature>
<evidence type="ECO:0000313" key="7">
    <source>
        <dbReference type="Proteomes" id="UP000027265"/>
    </source>
</evidence>
<dbReference type="GO" id="GO:0006508">
    <property type="term" value="P:proteolysis"/>
    <property type="evidence" value="ECO:0007669"/>
    <property type="project" value="InterPro"/>
</dbReference>
<evidence type="ECO:0000256" key="2">
    <source>
        <dbReference type="SAM" id="MobiDB-lite"/>
    </source>
</evidence>
<dbReference type="PRINTS" id="PR00792">
    <property type="entry name" value="PEPSIN"/>
</dbReference>
<feature type="region of interest" description="Disordered" evidence="2">
    <location>
        <begin position="409"/>
        <end position="434"/>
    </location>
</feature>